<dbReference type="OrthoDB" id="9783299at2"/>
<gene>
    <name evidence="2" type="ORF">CHH28_11605</name>
</gene>
<keyword evidence="3" id="KW-1185">Reference proteome</keyword>
<protein>
    <recommendedName>
        <fullName evidence="1">DUF4397 domain-containing protein</fullName>
    </recommendedName>
</protein>
<dbReference type="Pfam" id="PF14344">
    <property type="entry name" value="DUF4397"/>
    <property type="match status" value="2"/>
</dbReference>
<dbReference type="PROSITE" id="PS51257">
    <property type="entry name" value="PROKAR_LIPOPROTEIN"/>
    <property type="match status" value="1"/>
</dbReference>
<dbReference type="Proteomes" id="UP000202440">
    <property type="component" value="Chromosome"/>
</dbReference>
<evidence type="ECO:0000313" key="3">
    <source>
        <dbReference type="Proteomes" id="UP000202440"/>
    </source>
</evidence>
<dbReference type="KEGG" id="bsan:CHH28_11605"/>
<dbReference type="AlphaFoldDB" id="A0A222FKU6"/>
<evidence type="ECO:0000259" key="1">
    <source>
        <dbReference type="Pfam" id="PF14344"/>
    </source>
</evidence>
<accession>A0A222FKU6</accession>
<dbReference type="InterPro" id="IPR025510">
    <property type="entry name" value="DUF4397"/>
</dbReference>
<evidence type="ECO:0000313" key="2">
    <source>
        <dbReference type="EMBL" id="ASP39282.1"/>
    </source>
</evidence>
<dbReference type="EMBL" id="CP022530">
    <property type="protein sequence ID" value="ASP39282.1"/>
    <property type="molecule type" value="Genomic_DNA"/>
</dbReference>
<name>A0A222FKU6_9GAMM</name>
<dbReference type="RefSeq" id="WP_094060462.1">
    <property type="nucleotide sequence ID" value="NZ_CP022530.1"/>
</dbReference>
<feature type="domain" description="DUF4397" evidence="1">
    <location>
        <begin position="30"/>
        <end position="143"/>
    </location>
</feature>
<organism evidence="2 3">
    <name type="scientific">Bacterioplanes sanyensis</name>
    <dbReference type="NCBI Taxonomy" id="1249553"/>
    <lineage>
        <taxon>Bacteria</taxon>
        <taxon>Pseudomonadati</taxon>
        <taxon>Pseudomonadota</taxon>
        <taxon>Gammaproteobacteria</taxon>
        <taxon>Oceanospirillales</taxon>
        <taxon>Oceanospirillaceae</taxon>
        <taxon>Bacterioplanes</taxon>
    </lineage>
</organism>
<reference evidence="2 3" key="1">
    <citation type="submission" date="2017-07" db="EMBL/GenBank/DDBJ databases">
        <title>Annotated genome sequence of Bacterioplanes sanyensis isolated from Red Sea.</title>
        <authorList>
            <person name="Rehman Z.U."/>
        </authorList>
    </citation>
    <scope>NUCLEOTIDE SEQUENCE [LARGE SCALE GENOMIC DNA]</scope>
    <source>
        <strain evidence="2 3">NV9</strain>
    </source>
</reference>
<feature type="domain" description="DUF4397" evidence="1">
    <location>
        <begin position="231"/>
        <end position="353"/>
    </location>
</feature>
<proteinExistence type="predicted"/>
<sequence length="435" mass="44126">MMKVSQLIAVSAVSLGLVACGSDDDDKDYSYVRVLHASADAPAVDVLIDGKAVLENVSFQQGSDYLRVNAGPRDVALRVAGTDTIALQASLTLAENGRYSVIAQNQVASLELEVLDDTSRFNNGTTDVTVVHAAPAAGAVDVYVTAAGADLGQATLSAVPFDANASLAEIASGDYQVRLTGAGASDVVYDSGSLAISTDVTAVAVASMKGASPVTLLAWSSSVTPVLDNSAEVRIVHAVDAADVDIYAGGNKLLDDFSFTNTTDGYVKVAAGNLDVAITGADSTLQDAFSNLSGTLMLERGESYTVIAAGDTGALAQARLITLMDKRMNASSTDGDIRLVHASSAAAADPVDIYVYGQGMAQPAEPTFADVTLGQDTGYTALPAGTYTVDIAADGTTAPAIPGTDAIAISAGSISTAIAVGNGSGLSAILLNDKR</sequence>